<dbReference type="RefSeq" id="WP_036082526.1">
    <property type="nucleotide sequence ID" value="NZ_JPGK01000005.1"/>
</dbReference>
<dbReference type="PATRIC" id="fig|178606.4.peg.1578"/>
<gene>
    <name evidence="2" type="ORF">LptCag_1572</name>
</gene>
<protein>
    <submittedName>
        <fullName evidence="2">Uncharacterized protein</fullName>
    </submittedName>
</protein>
<dbReference type="Proteomes" id="UP000029452">
    <property type="component" value="Unassembled WGS sequence"/>
</dbReference>
<name>A0A094WDZ9_9BACT</name>
<comment type="caution">
    <text evidence="2">The sequence shown here is derived from an EMBL/GenBank/DDBJ whole genome shotgun (WGS) entry which is preliminary data.</text>
</comment>
<dbReference type="EMBL" id="JPGK01000005">
    <property type="protein sequence ID" value="KGA93862.1"/>
    <property type="molecule type" value="Genomic_DNA"/>
</dbReference>
<reference evidence="2 3" key="1">
    <citation type="submission" date="2014-06" db="EMBL/GenBank/DDBJ databases">
        <title>Draft genome sequence of iron oxidizing acidophile Leptospirillum ferriphilum DSM14647.</title>
        <authorList>
            <person name="Cardenas J.P."/>
            <person name="Lazcano M."/>
            <person name="Ossandon F.J."/>
            <person name="Corbett M."/>
            <person name="Holmes D.S."/>
            <person name="Watkin E."/>
        </authorList>
    </citation>
    <scope>NUCLEOTIDE SEQUENCE [LARGE SCALE GENOMIC DNA]</scope>
    <source>
        <strain evidence="2 3">DSM 14647</strain>
    </source>
</reference>
<dbReference type="AlphaFoldDB" id="A0A094WDZ9"/>
<organism evidence="2 3">
    <name type="scientific">Leptospirillum ferriphilum</name>
    <dbReference type="NCBI Taxonomy" id="178606"/>
    <lineage>
        <taxon>Bacteria</taxon>
        <taxon>Pseudomonadati</taxon>
        <taxon>Nitrospirota</taxon>
        <taxon>Nitrospiria</taxon>
        <taxon>Nitrospirales</taxon>
        <taxon>Nitrospiraceae</taxon>
        <taxon>Leptospirillum</taxon>
    </lineage>
</organism>
<accession>A0A094WDZ9</accession>
<sequence>MLNFQKTIKESCFGPPFVQRSVFLDGVRKLGPYQAFFYGKRNTVIYSNPMKRVWEDVEKGSDLEGFAGSIERIVHSTESARVERWIESCGSERKPFVTWFVSSGSRVVDASRIGIGVVPMETGIHAVLLTSDNREQSEEKERSFLSTDFSGIRKAFDSWTREAEIEAILSIAIRMLPENLRKNVSFHRETASFGANGLATQVAVSYRRYSEKGWMREMCEQKSVKKDPVKMVRSRGVRDGSDVWFDVPMMVGRVEPYFWISVNKEVFAGSSRKMFQSYIMEFEKKSVDFARTLLSPDFAYARYATGSGVYAIEGIRKVSEKISEGKSGETALIPIMGVGEKEVIPILEISRSSDPIFFDKEMNVAMILLRGWNMDRMRKKELSSLSERFPFGQGEIISVSDFLSMRSLDHLSSSGKNSVPMEKQEGFDPAPSSRHGRSL</sequence>
<evidence type="ECO:0000313" key="3">
    <source>
        <dbReference type="Proteomes" id="UP000029452"/>
    </source>
</evidence>
<feature type="region of interest" description="Disordered" evidence="1">
    <location>
        <begin position="413"/>
        <end position="439"/>
    </location>
</feature>
<evidence type="ECO:0000256" key="1">
    <source>
        <dbReference type="SAM" id="MobiDB-lite"/>
    </source>
</evidence>
<evidence type="ECO:0000313" key="2">
    <source>
        <dbReference type="EMBL" id="KGA93862.1"/>
    </source>
</evidence>
<proteinExistence type="predicted"/>